<dbReference type="SUPFAM" id="SSF56601">
    <property type="entry name" value="beta-lactamase/transpeptidase-like"/>
    <property type="match status" value="1"/>
</dbReference>
<proteinExistence type="predicted"/>
<comment type="caution">
    <text evidence="2">The sequence shown here is derived from an EMBL/GenBank/DDBJ whole genome shotgun (WGS) entry which is preliminary data.</text>
</comment>
<dbReference type="Pfam" id="PF00768">
    <property type="entry name" value="Peptidase_S11"/>
    <property type="match status" value="1"/>
</dbReference>
<feature type="non-terminal residue" evidence="2">
    <location>
        <position position="1"/>
    </location>
</feature>
<dbReference type="PANTHER" id="PTHR21581:SF33">
    <property type="entry name" value="D-ALANYL-D-ALANINE CARBOXYPEPTIDASE DACB"/>
    <property type="match status" value="1"/>
</dbReference>
<protein>
    <recommendedName>
        <fullName evidence="1">Peptidase S11 D-alanyl-D-alanine carboxypeptidase A N-terminal domain-containing protein</fullName>
    </recommendedName>
</protein>
<organism evidence="2">
    <name type="scientific">marine sediment metagenome</name>
    <dbReference type="NCBI Taxonomy" id="412755"/>
    <lineage>
        <taxon>unclassified sequences</taxon>
        <taxon>metagenomes</taxon>
        <taxon>ecological metagenomes</taxon>
    </lineage>
</organism>
<reference evidence="2" key="1">
    <citation type="journal article" date="2014" name="Front. Microbiol.">
        <title>High frequency of phylogenetically diverse reductive dehalogenase-homologous genes in deep subseafloor sedimentary metagenomes.</title>
        <authorList>
            <person name="Kawai M."/>
            <person name="Futagami T."/>
            <person name="Toyoda A."/>
            <person name="Takaki Y."/>
            <person name="Nishi S."/>
            <person name="Hori S."/>
            <person name="Arai W."/>
            <person name="Tsubouchi T."/>
            <person name="Morono Y."/>
            <person name="Uchiyama I."/>
            <person name="Ito T."/>
            <person name="Fujiyama A."/>
            <person name="Inagaki F."/>
            <person name="Takami H."/>
        </authorList>
    </citation>
    <scope>NUCLEOTIDE SEQUENCE</scope>
    <source>
        <strain evidence="2">Expedition CK06-06</strain>
    </source>
</reference>
<dbReference type="AlphaFoldDB" id="X0UD86"/>
<name>X0UD86_9ZZZZ</name>
<accession>X0UD86</accession>
<dbReference type="PANTHER" id="PTHR21581">
    <property type="entry name" value="D-ALANYL-D-ALANINE CARBOXYPEPTIDASE"/>
    <property type="match status" value="1"/>
</dbReference>
<dbReference type="Gene3D" id="3.40.710.10">
    <property type="entry name" value="DD-peptidase/beta-lactamase superfamily"/>
    <property type="match status" value="1"/>
</dbReference>
<dbReference type="EMBL" id="BARS01028015">
    <property type="protein sequence ID" value="GAG03530.1"/>
    <property type="molecule type" value="Genomic_DNA"/>
</dbReference>
<gene>
    <name evidence="2" type="ORF">S01H1_43949</name>
</gene>
<sequence length="265" mass="29388">VAIVKGSARKSASSNHPPYRLEYGGTSVGLKVGEKMSLYNLLVALLLCSGNDAANVLAEHVSGSVPLFMEELSLYLRNKGIKESLFLNPHGLHTENHMTTAYEMAQISRLAMNFPVFREIVAKVKHNKPETNKQPEAIYVQHNRLLKKGPYFYPKAIGVKTGYTSTSGYTLVAAAEHEGRTLLAVLLGASDMGARYRDVTNLFEAAFSEEKTERNLFANRSDRFTKEIEGASCLLDAQLLDNVKIAYFPSEEPHCHAHVKWKSVS</sequence>
<feature type="domain" description="Peptidase S11 D-alanyl-D-alanine carboxypeptidase A N-terminal" evidence="1">
    <location>
        <begin position="23"/>
        <end position="190"/>
    </location>
</feature>
<dbReference type="InterPro" id="IPR001967">
    <property type="entry name" value="Peptidase_S11_N"/>
</dbReference>
<evidence type="ECO:0000259" key="1">
    <source>
        <dbReference type="Pfam" id="PF00768"/>
    </source>
</evidence>
<evidence type="ECO:0000313" key="2">
    <source>
        <dbReference type="EMBL" id="GAG03530.1"/>
    </source>
</evidence>
<dbReference type="GO" id="GO:0006508">
    <property type="term" value="P:proteolysis"/>
    <property type="evidence" value="ECO:0007669"/>
    <property type="project" value="InterPro"/>
</dbReference>
<dbReference type="InterPro" id="IPR012338">
    <property type="entry name" value="Beta-lactam/transpept-like"/>
</dbReference>
<feature type="non-terminal residue" evidence="2">
    <location>
        <position position="265"/>
    </location>
</feature>
<dbReference type="GO" id="GO:0009002">
    <property type="term" value="F:serine-type D-Ala-D-Ala carboxypeptidase activity"/>
    <property type="evidence" value="ECO:0007669"/>
    <property type="project" value="InterPro"/>
</dbReference>